<keyword evidence="6" id="KW-1185">Reference proteome</keyword>
<evidence type="ECO:0000313" key="5">
    <source>
        <dbReference type="EMBL" id="MBM9461621.1"/>
    </source>
</evidence>
<name>A0A939BX06_9ACTN</name>
<dbReference type="Gene3D" id="1.10.10.60">
    <property type="entry name" value="Homeodomain-like"/>
    <property type="match status" value="1"/>
</dbReference>
<dbReference type="InterPro" id="IPR050204">
    <property type="entry name" value="AraC_XylS_family_regulators"/>
</dbReference>
<dbReference type="EMBL" id="JAERTX010000020">
    <property type="protein sequence ID" value="MBM9461621.1"/>
    <property type="molecule type" value="Genomic_DNA"/>
</dbReference>
<dbReference type="AlphaFoldDB" id="A0A939BX06"/>
<dbReference type="InterPro" id="IPR018060">
    <property type="entry name" value="HTH_AraC"/>
</dbReference>
<organism evidence="5 6">
    <name type="scientific">Nocardioides faecalis</name>
    <dbReference type="NCBI Taxonomy" id="2803858"/>
    <lineage>
        <taxon>Bacteria</taxon>
        <taxon>Bacillati</taxon>
        <taxon>Actinomycetota</taxon>
        <taxon>Actinomycetes</taxon>
        <taxon>Propionibacteriales</taxon>
        <taxon>Nocardioidaceae</taxon>
        <taxon>Nocardioides</taxon>
    </lineage>
</organism>
<evidence type="ECO:0000256" key="1">
    <source>
        <dbReference type="ARBA" id="ARBA00023015"/>
    </source>
</evidence>
<proteinExistence type="predicted"/>
<keyword evidence="2" id="KW-0238">DNA-binding</keyword>
<comment type="caution">
    <text evidence="5">The sequence shown here is derived from an EMBL/GenBank/DDBJ whole genome shotgun (WGS) entry which is preliminary data.</text>
</comment>
<dbReference type="SMART" id="SM00342">
    <property type="entry name" value="HTH_ARAC"/>
    <property type="match status" value="1"/>
</dbReference>
<dbReference type="PROSITE" id="PS01124">
    <property type="entry name" value="HTH_ARAC_FAMILY_2"/>
    <property type="match status" value="1"/>
</dbReference>
<dbReference type="Pfam" id="PF12833">
    <property type="entry name" value="HTH_18"/>
    <property type="match status" value="1"/>
</dbReference>
<keyword evidence="1" id="KW-0805">Transcription regulation</keyword>
<dbReference type="SUPFAM" id="SSF46689">
    <property type="entry name" value="Homeodomain-like"/>
    <property type="match status" value="1"/>
</dbReference>
<gene>
    <name evidence="5" type="ORF">JK386_17100</name>
</gene>
<dbReference type="PANTHER" id="PTHR46796:SF15">
    <property type="entry name" value="BLL1074 PROTEIN"/>
    <property type="match status" value="1"/>
</dbReference>
<evidence type="ECO:0000256" key="3">
    <source>
        <dbReference type="ARBA" id="ARBA00023163"/>
    </source>
</evidence>
<keyword evidence="3" id="KW-0804">Transcription</keyword>
<dbReference type="GO" id="GO:0043565">
    <property type="term" value="F:sequence-specific DNA binding"/>
    <property type="evidence" value="ECO:0007669"/>
    <property type="project" value="InterPro"/>
</dbReference>
<evidence type="ECO:0000259" key="4">
    <source>
        <dbReference type="PROSITE" id="PS01124"/>
    </source>
</evidence>
<sequence>MGAPGVHRGLPSTTLTLVLPLDAPLRVSWAGRPDSLHEGWTSLSGLSLVPAAIHHEGTQRGIQLALTVAGARALLGMPAGALAAELTDADAAGVTALRELPERLHGLDSTQEQVALVDRVLVDLARGAGSRGTAPRDGMRPEVAVALRALAGGARVGAVAASVGLSRRRLGDLVRAECGVRPKQLHRVSRFAAARGLLGRLPLAEVAACCGFADQAHLTREWTALAGCSPTVWLREEFPFVQDEPVSGLAASDA</sequence>
<dbReference type="GO" id="GO:0003700">
    <property type="term" value="F:DNA-binding transcription factor activity"/>
    <property type="evidence" value="ECO:0007669"/>
    <property type="project" value="InterPro"/>
</dbReference>
<feature type="domain" description="HTH araC/xylS-type" evidence="4">
    <location>
        <begin position="155"/>
        <end position="236"/>
    </location>
</feature>
<evidence type="ECO:0000313" key="6">
    <source>
        <dbReference type="Proteomes" id="UP000663791"/>
    </source>
</evidence>
<reference evidence="5" key="1">
    <citation type="submission" date="2021-01" db="EMBL/GenBank/DDBJ databases">
        <title>Novel species in genus Nocardioides.</title>
        <authorList>
            <person name="Zhang G."/>
        </authorList>
    </citation>
    <scope>NUCLEOTIDE SEQUENCE</scope>
    <source>
        <strain evidence="5">Zg-536</strain>
    </source>
</reference>
<protein>
    <submittedName>
        <fullName evidence="5">AraC family transcriptional regulator</fullName>
    </submittedName>
</protein>
<accession>A0A939BX06</accession>
<dbReference type="Proteomes" id="UP000663791">
    <property type="component" value="Unassembled WGS sequence"/>
</dbReference>
<dbReference type="PANTHER" id="PTHR46796">
    <property type="entry name" value="HTH-TYPE TRANSCRIPTIONAL ACTIVATOR RHAS-RELATED"/>
    <property type="match status" value="1"/>
</dbReference>
<dbReference type="InterPro" id="IPR009057">
    <property type="entry name" value="Homeodomain-like_sf"/>
</dbReference>
<evidence type="ECO:0000256" key="2">
    <source>
        <dbReference type="ARBA" id="ARBA00023125"/>
    </source>
</evidence>